<evidence type="ECO:0000256" key="1">
    <source>
        <dbReference type="ARBA" id="ARBA00022676"/>
    </source>
</evidence>
<evidence type="ECO:0000313" key="5">
    <source>
        <dbReference type="Proteomes" id="UP000475666"/>
    </source>
</evidence>
<gene>
    <name evidence="4" type="ORF">G3I66_32950</name>
</gene>
<protein>
    <submittedName>
        <fullName evidence="4">Glycosyltransferase</fullName>
    </submittedName>
</protein>
<accession>A0A6G3TMH2</accession>
<sequence>MHLPPTGLRPRVLHLTQPVDGGVARVVADLTRAQLAAGLPVVVACPAGGLADRLRALGADVRHWPSTRSPGPALAEEVRRLVRVVEDVRPDLVH</sequence>
<dbReference type="AlphaFoldDB" id="A0A6G3TMH2"/>
<dbReference type="EMBL" id="JAAGMQ010000968">
    <property type="protein sequence ID" value="NEC37949.1"/>
    <property type="molecule type" value="Genomic_DNA"/>
</dbReference>
<dbReference type="Proteomes" id="UP000475666">
    <property type="component" value="Unassembled WGS sequence"/>
</dbReference>
<dbReference type="RefSeq" id="WP_164278672.1">
    <property type="nucleotide sequence ID" value="NZ_JAAGMQ010000968.1"/>
</dbReference>
<dbReference type="InterPro" id="IPR028098">
    <property type="entry name" value="Glyco_trans_4-like_N"/>
</dbReference>
<dbReference type="Pfam" id="PF13579">
    <property type="entry name" value="Glyco_trans_4_4"/>
    <property type="match status" value="1"/>
</dbReference>
<feature type="non-terminal residue" evidence="4">
    <location>
        <position position="94"/>
    </location>
</feature>
<dbReference type="SUPFAM" id="SSF53756">
    <property type="entry name" value="UDP-Glycosyltransferase/glycogen phosphorylase"/>
    <property type="match status" value="1"/>
</dbReference>
<keyword evidence="2 4" id="KW-0808">Transferase</keyword>
<evidence type="ECO:0000313" key="4">
    <source>
        <dbReference type="EMBL" id="NEC37949.1"/>
    </source>
</evidence>
<dbReference type="Gene3D" id="3.40.50.2000">
    <property type="entry name" value="Glycogen Phosphorylase B"/>
    <property type="match status" value="1"/>
</dbReference>
<keyword evidence="1" id="KW-0328">Glycosyltransferase</keyword>
<evidence type="ECO:0000256" key="2">
    <source>
        <dbReference type="ARBA" id="ARBA00022679"/>
    </source>
</evidence>
<proteinExistence type="predicted"/>
<dbReference type="GO" id="GO:0016757">
    <property type="term" value="F:glycosyltransferase activity"/>
    <property type="evidence" value="ECO:0007669"/>
    <property type="project" value="UniProtKB-KW"/>
</dbReference>
<reference evidence="4 5" key="1">
    <citation type="submission" date="2020-01" db="EMBL/GenBank/DDBJ databases">
        <title>Insect and environment-associated Actinomycetes.</title>
        <authorList>
            <person name="Currrie C."/>
            <person name="Chevrette M."/>
            <person name="Carlson C."/>
            <person name="Stubbendieck R."/>
            <person name="Wendt-Pienkowski E."/>
        </authorList>
    </citation>
    <scope>NUCLEOTIDE SEQUENCE [LARGE SCALE GENOMIC DNA]</scope>
    <source>
        <strain evidence="4 5">SID7739</strain>
    </source>
</reference>
<name>A0A6G3TMH2_9ACTN</name>
<comment type="caution">
    <text evidence="4">The sequence shown here is derived from an EMBL/GenBank/DDBJ whole genome shotgun (WGS) entry which is preliminary data.</text>
</comment>
<feature type="domain" description="Glycosyltransferase subfamily 4-like N-terminal" evidence="3">
    <location>
        <begin position="21"/>
        <end position="94"/>
    </location>
</feature>
<organism evidence="4 5">
    <name type="scientific">Streptomyces rubrogriseus</name>
    <dbReference type="NCBI Taxonomy" id="194673"/>
    <lineage>
        <taxon>Bacteria</taxon>
        <taxon>Bacillati</taxon>
        <taxon>Actinomycetota</taxon>
        <taxon>Actinomycetes</taxon>
        <taxon>Kitasatosporales</taxon>
        <taxon>Streptomycetaceae</taxon>
        <taxon>Streptomyces</taxon>
        <taxon>Streptomyces violaceoruber group</taxon>
    </lineage>
</organism>
<evidence type="ECO:0000259" key="3">
    <source>
        <dbReference type="Pfam" id="PF13579"/>
    </source>
</evidence>